<dbReference type="Gene3D" id="2.60.40.3440">
    <property type="match status" value="1"/>
</dbReference>
<evidence type="ECO:0000313" key="2">
    <source>
        <dbReference type="EMBL" id="TLX47446.1"/>
    </source>
</evidence>
<feature type="region of interest" description="Disordered" evidence="1">
    <location>
        <begin position="856"/>
        <end position="878"/>
    </location>
</feature>
<dbReference type="AlphaFoldDB" id="A0A5R9Q4K8"/>
<protein>
    <recommendedName>
        <fullName evidence="4">PPE repeat-containing protein</fullName>
    </recommendedName>
</protein>
<dbReference type="EMBL" id="PPSW01000012">
    <property type="protein sequence ID" value="TLX47446.1"/>
    <property type="molecule type" value="Genomic_DNA"/>
</dbReference>
<evidence type="ECO:0000313" key="3">
    <source>
        <dbReference type="Proteomes" id="UP000309186"/>
    </source>
</evidence>
<dbReference type="Pfam" id="PF17963">
    <property type="entry name" value="Big_9"/>
    <property type="match status" value="1"/>
</dbReference>
<dbReference type="GO" id="GO:0008237">
    <property type="term" value="F:metallopeptidase activity"/>
    <property type="evidence" value="ECO:0007669"/>
    <property type="project" value="InterPro"/>
</dbReference>
<proteinExistence type="predicted"/>
<sequence length="898" mass="98091">MQKLQLRIFVSSLIQMNHKRIPKRWFNIDTVVLTHQWEDNTMKKTLLAVVLSQIIYLPAQASELWQQTTQNRSSELKQLARYHLASSQLQAKLMAPSQEVDVQLPLPSGEFVVFRLKPSKVMSDTLAEKFPDIKTFVGFQVDNPANTGRFDIGPKGFFGVFNQGQSRVFIDPEQSEHVYRSYEAKALHTSKLIKQGAPIKRLQSSQLKREQIQSSETQAEEIAVPNTHITYRIAFTTTGEYSQFHGGTKEKVMAAIVTMVNRLNDVYERDLAMNFEIVSDNDKLIFLDPETDPFANTDEDIDILTEQINGLISQDSYDIGHLVGTGGGGLAGFEVVCTEFKAEGVTGSEAPTNDAFHIDYVAHEIGHQLGADHTYNGLAGACDGNRVDHSAYEPGSGSTIMGYTGICDEQDLQANSDPYFHIRSLDQMNNYSRLGAGNTCGVHKQRTNAKPSVEAGQNYTIPAKTAFKLVGSAQDSDGDTLNYSWQQFNLGPASADKQQDSVDDGKRPLFRTFNPSSDPTRVVPQMSDLLKGELSYGEAYATTTRALDFRLVVRDGQGGVSDDTMQVNVVEVEQGFSVTLPDQSSNWRDNEQVVTWHTAGTENAPVSCEKVDILLSDDAGQSFTTTLAQGVANNGQFNVQLDNITTTQARIKVMCSNNIFFAVNSGNFAIEVGEGPSTEVAPQITGQIALSVNEDSSITIKTSDLTYATAKPVDKLTLQPGENYALDNLTITPTADFNGLLKVPVTASRGELISEVFELTITVAAVNDAPVAQDDTFEVDFEASEVTLDVLSNDSDKDLDTLVVESVDYQGQGTVEIKEGKLVYSAASGFSGKETFNYTVSDGNGGTSTAQVEVTVKEDPTPVTPPTPEPSNDDGGSGTFGLWSLLGLAALFLRRMRK</sequence>
<reference evidence="2 3" key="1">
    <citation type="submission" date="2018-01" db="EMBL/GenBank/DDBJ databases">
        <title>Co-occurrence of chitin degradation, pigmentation and bioactivity in marine Pseudoalteromonas.</title>
        <authorList>
            <person name="Paulsen S."/>
            <person name="Gram L."/>
            <person name="Machado H."/>
        </authorList>
    </citation>
    <scope>NUCLEOTIDE SEQUENCE [LARGE SCALE GENOMIC DNA]</scope>
    <source>
        <strain evidence="2 3">S3663</strain>
    </source>
</reference>
<evidence type="ECO:0000256" key="1">
    <source>
        <dbReference type="SAM" id="MobiDB-lite"/>
    </source>
</evidence>
<comment type="caution">
    <text evidence="2">The sequence shown here is derived from an EMBL/GenBank/DDBJ whole genome shotgun (WGS) entry which is preliminary data.</text>
</comment>
<name>A0A5R9Q4K8_9GAMM</name>
<dbReference type="InterPro" id="IPR013783">
    <property type="entry name" value="Ig-like_fold"/>
</dbReference>
<dbReference type="Proteomes" id="UP000309186">
    <property type="component" value="Unassembled WGS sequence"/>
</dbReference>
<accession>A0A5R9Q4K8</accession>
<dbReference type="Gene3D" id="3.40.390.10">
    <property type="entry name" value="Collagenase (Catalytic Domain)"/>
    <property type="match status" value="1"/>
</dbReference>
<organism evidence="2 3">
    <name type="scientific">Pseudoalteromonas phenolica</name>
    <dbReference type="NCBI Taxonomy" id="161398"/>
    <lineage>
        <taxon>Bacteria</taxon>
        <taxon>Pseudomonadati</taxon>
        <taxon>Pseudomonadota</taxon>
        <taxon>Gammaproteobacteria</taxon>
        <taxon>Alteromonadales</taxon>
        <taxon>Pseudoalteromonadaceae</taxon>
        <taxon>Pseudoalteromonas</taxon>
    </lineage>
</organism>
<dbReference type="OrthoDB" id="5242130at2"/>
<dbReference type="Gene3D" id="2.60.40.10">
    <property type="entry name" value="Immunoglobulins"/>
    <property type="match status" value="1"/>
</dbReference>
<evidence type="ECO:0008006" key="4">
    <source>
        <dbReference type="Google" id="ProtNLM"/>
    </source>
</evidence>
<gene>
    <name evidence="2" type="ORF">C1E24_08845</name>
</gene>
<dbReference type="InterPro" id="IPR024079">
    <property type="entry name" value="MetalloPept_cat_dom_sf"/>
</dbReference>
<dbReference type="Pfam" id="PF13583">
    <property type="entry name" value="Reprolysin_4"/>
    <property type="match status" value="1"/>
</dbReference>
<dbReference type="SUPFAM" id="SSF55486">
    <property type="entry name" value="Metalloproteases ('zincins'), catalytic domain"/>
    <property type="match status" value="1"/>
</dbReference>